<evidence type="ECO:0000256" key="2">
    <source>
        <dbReference type="ARBA" id="ARBA00022475"/>
    </source>
</evidence>
<feature type="domain" description="Cytochrome b561 bacterial/Ni-hydrogenase" evidence="7">
    <location>
        <begin position="10"/>
        <end position="192"/>
    </location>
</feature>
<dbReference type="EMBL" id="JBBPCO010000003">
    <property type="protein sequence ID" value="MEK8089068.1"/>
    <property type="molecule type" value="Genomic_DNA"/>
</dbReference>
<proteinExistence type="predicted"/>
<evidence type="ECO:0000256" key="4">
    <source>
        <dbReference type="ARBA" id="ARBA00022989"/>
    </source>
</evidence>
<evidence type="ECO:0000313" key="8">
    <source>
        <dbReference type="EMBL" id="MEK8089068.1"/>
    </source>
</evidence>
<dbReference type="InterPro" id="IPR016174">
    <property type="entry name" value="Di-haem_cyt_TM"/>
</dbReference>
<dbReference type="Pfam" id="PF01292">
    <property type="entry name" value="Ni_hydr_CYTB"/>
    <property type="match status" value="1"/>
</dbReference>
<feature type="transmembrane region" description="Helical" evidence="6">
    <location>
        <begin position="163"/>
        <end position="185"/>
    </location>
</feature>
<keyword evidence="3 6" id="KW-0812">Transmembrane</keyword>
<sequence>MKAPTNPFAYDRATRWLHLGLALTVTYQLFISLIMDHPRPDRPLTGTAALIFETHEWVGVTAFAIVVAHVIWSFIGPAAVRWTGMIPWRPAQWRVLGNDLRSIARLRLPLRDEHDGLAALTHGLGLLAVLGSAISGFIYFLFAPEGGGRSPDFVRSAMGFHEFMSTFVWIYWGGHVGMALLHRLMGHRIFERIKP</sequence>
<gene>
    <name evidence="8" type="ORF">WOB96_04755</name>
</gene>
<keyword evidence="5 6" id="KW-0472">Membrane</keyword>
<protein>
    <submittedName>
        <fullName evidence="8">Cytochrome b/b6 domain-containing protein</fullName>
    </submittedName>
</protein>
<name>A0ABU9D9C1_9PROT</name>
<dbReference type="InterPro" id="IPR011577">
    <property type="entry name" value="Cyt_b561_bac/Ni-Hgenase"/>
</dbReference>
<dbReference type="Gene3D" id="1.20.950.20">
    <property type="entry name" value="Transmembrane di-heme cytochromes, Chain C"/>
    <property type="match status" value="1"/>
</dbReference>
<evidence type="ECO:0000256" key="1">
    <source>
        <dbReference type="ARBA" id="ARBA00004651"/>
    </source>
</evidence>
<comment type="caution">
    <text evidence="8">The sequence shown here is derived from an EMBL/GenBank/DDBJ whole genome shotgun (WGS) entry which is preliminary data.</text>
</comment>
<keyword evidence="2" id="KW-1003">Cell membrane</keyword>
<keyword evidence="9" id="KW-1185">Reference proteome</keyword>
<evidence type="ECO:0000256" key="5">
    <source>
        <dbReference type="ARBA" id="ARBA00023136"/>
    </source>
</evidence>
<keyword evidence="4 6" id="KW-1133">Transmembrane helix</keyword>
<feature type="transmembrane region" description="Helical" evidence="6">
    <location>
        <begin position="117"/>
        <end position="143"/>
    </location>
</feature>
<feature type="transmembrane region" description="Helical" evidence="6">
    <location>
        <begin position="16"/>
        <end position="35"/>
    </location>
</feature>
<dbReference type="SUPFAM" id="SSF81342">
    <property type="entry name" value="Transmembrane di-heme cytochromes"/>
    <property type="match status" value="1"/>
</dbReference>
<accession>A0ABU9D9C1</accession>
<evidence type="ECO:0000256" key="6">
    <source>
        <dbReference type="SAM" id="Phobius"/>
    </source>
</evidence>
<feature type="transmembrane region" description="Helical" evidence="6">
    <location>
        <begin position="57"/>
        <end position="80"/>
    </location>
</feature>
<organism evidence="8 9">
    <name type="scientific">Thermithiobacillus plumbiphilus</name>
    <dbReference type="NCBI Taxonomy" id="1729899"/>
    <lineage>
        <taxon>Bacteria</taxon>
        <taxon>Pseudomonadati</taxon>
        <taxon>Pseudomonadota</taxon>
        <taxon>Acidithiobacillia</taxon>
        <taxon>Acidithiobacillales</taxon>
        <taxon>Thermithiobacillaceae</taxon>
        <taxon>Thermithiobacillus</taxon>
    </lineage>
</organism>
<evidence type="ECO:0000313" key="9">
    <source>
        <dbReference type="Proteomes" id="UP001446205"/>
    </source>
</evidence>
<evidence type="ECO:0000259" key="7">
    <source>
        <dbReference type="Pfam" id="PF01292"/>
    </source>
</evidence>
<dbReference type="RefSeq" id="WP_341370134.1">
    <property type="nucleotide sequence ID" value="NZ_JBBPCO010000003.1"/>
</dbReference>
<comment type="subcellular location">
    <subcellularLocation>
        <location evidence="1">Cell membrane</location>
        <topology evidence="1">Multi-pass membrane protein</topology>
    </subcellularLocation>
</comment>
<dbReference type="Proteomes" id="UP001446205">
    <property type="component" value="Unassembled WGS sequence"/>
</dbReference>
<reference evidence="8 9" key="1">
    <citation type="submission" date="2024-04" db="EMBL/GenBank/DDBJ databases">
        <authorList>
            <person name="Abashina T."/>
            <person name="Shaikin A."/>
        </authorList>
    </citation>
    <scope>NUCLEOTIDE SEQUENCE [LARGE SCALE GENOMIC DNA]</scope>
    <source>
        <strain evidence="8 9">AAFK</strain>
    </source>
</reference>
<evidence type="ECO:0000256" key="3">
    <source>
        <dbReference type="ARBA" id="ARBA00022692"/>
    </source>
</evidence>